<name>A0A841BNE3_9ACTN</name>
<dbReference type="SUPFAM" id="SSF56601">
    <property type="entry name" value="beta-lactamase/transpeptidase-like"/>
    <property type="match status" value="1"/>
</dbReference>
<dbReference type="AlphaFoldDB" id="A0A841BNE3"/>
<feature type="domain" description="Beta-lactamase-related" evidence="1">
    <location>
        <begin position="10"/>
        <end position="312"/>
    </location>
</feature>
<dbReference type="Pfam" id="PF24491">
    <property type="entry name" value="DUF7586"/>
    <property type="match status" value="1"/>
</dbReference>
<evidence type="ECO:0000313" key="4">
    <source>
        <dbReference type="Proteomes" id="UP000587527"/>
    </source>
</evidence>
<dbReference type="RefSeq" id="WP_184835664.1">
    <property type="nucleotide sequence ID" value="NZ_JACHMN010000002.1"/>
</dbReference>
<dbReference type="Gene3D" id="3.40.710.10">
    <property type="entry name" value="DD-peptidase/beta-lactamase superfamily"/>
    <property type="match status" value="1"/>
</dbReference>
<sequence>MLLPETARRVDQLVTQVQATGKAPIVTAAVIRDGEPAHLSAAGHPANQVGDLQFRIGSITKTMTAAVVMQLRDEGLLSLDDLLYRHLPGTPVGSSVTLRQLLGHAAGLQREPDGKWWERMDGGDIEALLSSLTPEKLALAPHHGYHYSNLAYGLLGAVLAKLTGQEWADLITQRILTPLGMHHTSYHPTDPFAVGYVVHPWLDTVREEPRADTGAMAPAGQLWSTPNDLVKWAAFLANPDPAVLAPATVAEMCAPVVMNDLDSWTGGHGLGLELYRRGDRVLVGHGGSMPGYLANLATHRRSRTGVVVFANAYTLRGTSIQALCLDVLDAVLDCEPVPPAPWVPALDAPADVAELLGRWWWMGREYEATLDHGTAELVFDSLTRPREEMRFRAEATDRWRGVSGENDGEILQVLRDAAGRVELLDIATFLFSREPLGPEG</sequence>
<comment type="caution">
    <text evidence="3">The sequence shown here is derived from an EMBL/GenBank/DDBJ whole genome shotgun (WGS) entry which is preliminary data.</text>
</comment>
<dbReference type="Proteomes" id="UP000587527">
    <property type="component" value="Unassembled WGS sequence"/>
</dbReference>
<dbReference type="EMBL" id="JACHMN010000002">
    <property type="protein sequence ID" value="MBB5869195.1"/>
    <property type="molecule type" value="Genomic_DNA"/>
</dbReference>
<evidence type="ECO:0000313" key="3">
    <source>
        <dbReference type="EMBL" id="MBB5869195.1"/>
    </source>
</evidence>
<dbReference type="InterPro" id="IPR056008">
    <property type="entry name" value="DUF7586"/>
</dbReference>
<dbReference type="PANTHER" id="PTHR46825">
    <property type="entry name" value="D-ALANYL-D-ALANINE-CARBOXYPEPTIDASE/ENDOPEPTIDASE AMPH"/>
    <property type="match status" value="1"/>
</dbReference>
<evidence type="ECO:0000259" key="2">
    <source>
        <dbReference type="Pfam" id="PF24491"/>
    </source>
</evidence>
<keyword evidence="4" id="KW-1185">Reference proteome</keyword>
<dbReference type="PANTHER" id="PTHR46825:SF7">
    <property type="entry name" value="D-ALANYL-D-ALANINE CARBOXYPEPTIDASE"/>
    <property type="match status" value="1"/>
</dbReference>
<gene>
    <name evidence="3" type="ORF">F4553_002574</name>
</gene>
<accession>A0A841BNE3</accession>
<evidence type="ECO:0000259" key="1">
    <source>
        <dbReference type="Pfam" id="PF00144"/>
    </source>
</evidence>
<feature type="domain" description="DUF7586" evidence="2">
    <location>
        <begin position="349"/>
        <end position="433"/>
    </location>
</feature>
<proteinExistence type="predicted"/>
<dbReference type="Pfam" id="PF00144">
    <property type="entry name" value="Beta-lactamase"/>
    <property type="match status" value="1"/>
</dbReference>
<dbReference type="InterPro" id="IPR001466">
    <property type="entry name" value="Beta-lactam-related"/>
</dbReference>
<organism evidence="3 4">
    <name type="scientific">Allocatelliglobosispora scoriae</name>
    <dbReference type="NCBI Taxonomy" id="643052"/>
    <lineage>
        <taxon>Bacteria</taxon>
        <taxon>Bacillati</taxon>
        <taxon>Actinomycetota</taxon>
        <taxon>Actinomycetes</taxon>
        <taxon>Micromonosporales</taxon>
        <taxon>Micromonosporaceae</taxon>
        <taxon>Allocatelliglobosispora</taxon>
    </lineage>
</organism>
<dbReference type="InterPro" id="IPR050491">
    <property type="entry name" value="AmpC-like"/>
</dbReference>
<reference evidence="3 4" key="1">
    <citation type="submission" date="2020-08" db="EMBL/GenBank/DDBJ databases">
        <title>Sequencing the genomes of 1000 actinobacteria strains.</title>
        <authorList>
            <person name="Klenk H.-P."/>
        </authorList>
    </citation>
    <scope>NUCLEOTIDE SEQUENCE [LARGE SCALE GENOMIC DNA]</scope>
    <source>
        <strain evidence="3 4">DSM 45362</strain>
    </source>
</reference>
<protein>
    <submittedName>
        <fullName evidence="3">CubicO group peptidase (Beta-lactamase class C family)</fullName>
    </submittedName>
</protein>
<dbReference type="InterPro" id="IPR012338">
    <property type="entry name" value="Beta-lactam/transpept-like"/>
</dbReference>